<name>A0A1G7PED5_PSEOR</name>
<dbReference type="Proteomes" id="UP000198967">
    <property type="component" value="Unassembled WGS sequence"/>
</dbReference>
<gene>
    <name evidence="2" type="ORF">SAMN05216377_10792</name>
</gene>
<dbReference type="RefSeq" id="WP_093083113.1">
    <property type="nucleotide sequence ID" value="NZ_FNBE01000007.1"/>
</dbReference>
<dbReference type="PANTHER" id="PTHR43135">
    <property type="entry name" value="ALPHA-D-RIBOSE 1-METHYLPHOSPHONATE 5-TRIPHOSPHATE DIPHOSPHATASE"/>
    <property type="match status" value="1"/>
</dbReference>
<protein>
    <submittedName>
        <fullName evidence="2">Amidohydrolase family protein</fullName>
    </submittedName>
</protein>
<dbReference type="STRING" id="366584.SAMN05216377_10792"/>
<dbReference type="AlphaFoldDB" id="A0A1G7PED5"/>
<dbReference type="Pfam" id="PF01979">
    <property type="entry name" value="Amidohydro_1"/>
    <property type="match status" value="1"/>
</dbReference>
<evidence type="ECO:0000313" key="2">
    <source>
        <dbReference type="EMBL" id="SDF84591.1"/>
    </source>
</evidence>
<dbReference type="GO" id="GO:0016810">
    <property type="term" value="F:hydrolase activity, acting on carbon-nitrogen (but not peptide) bonds"/>
    <property type="evidence" value="ECO:0007669"/>
    <property type="project" value="InterPro"/>
</dbReference>
<evidence type="ECO:0000313" key="3">
    <source>
        <dbReference type="Proteomes" id="UP000198967"/>
    </source>
</evidence>
<accession>A0A1G7PED5</accession>
<dbReference type="Gene3D" id="2.30.40.10">
    <property type="entry name" value="Urease, subunit C, domain 1"/>
    <property type="match status" value="1"/>
</dbReference>
<proteinExistence type="predicted"/>
<dbReference type="InterPro" id="IPR051781">
    <property type="entry name" value="Metallo-dep_Hydrolase"/>
</dbReference>
<dbReference type="Gene3D" id="3.20.20.140">
    <property type="entry name" value="Metal-dependent hydrolases"/>
    <property type="match status" value="2"/>
</dbReference>
<feature type="domain" description="Amidohydrolase-related" evidence="1">
    <location>
        <begin position="264"/>
        <end position="358"/>
    </location>
</feature>
<reference evidence="2 3" key="1">
    <citation type="submission" date="2016-10" db="EMBL/GenBank/DDBJ databases">
        <authorList>
            <person name="de Groot N.N."/>
        </authorList>
    </citation>
    <scope>NUCLEOTIDE SEQUENCE [LARGE SCALE GENOMIC DNA]</scope>
    <source>
        <strain evidence="2 3">CGMCC 4.3143</strain>
    </source>
</reference>
<dbReference type="SUPFAM" id="SSF51556">
    <property type="entry name" value="Metallo-dependent hydrolases"/>
    <property type="match status" value="1"/>
</dbReference>
<dbReference type="EMBL" id="FNBE01000007">
    <property type="protein sequence ID" value="SDF84591.1"/>
    <property type="molecule type" value="Genomic_DNA"/>
</dbReference>
<keyword evidence="3" id="KW-1185">Reference proteome</keyword>
<evidence type="ECO:0000259" key="1">
    <source>
        <dbReference type="Pfam" id="PF01979"/>
    </source>
</evidence>
<dbReference type="InterPro" id="IPR006680">
    <property type="entry name" value="Amidohydro-rel"/>
</dbReference>
<dbReference type="PANTHER" id="PTHR43135:SF3">
    <property type="entry name" value="ALPHA-D-RIBOSE 1-METHYLPHOSPHONATE 5-TRIPHOSPHATE DIPHOSPHATASE"/>
    <property type="match status" value="1"/>
</dbReference>
<dbReference type="InterPro" id="IPR032466">
    <property type="entry name" value="Metal_Hydrolase"/>
</dbReference>
<sequence>MEGSPELLADRAQQRLGRDEYTPRLLAMPGDLLLPFTASSVEGVREEIARQWDQGADFIKMILTEPGVFFAAVDEAHRRGLRIAGHLPPGVPIEEAAAAGLDSIEHLGTGQSVFPTLSSESRALWAQEPTGLPFPAWVARLPFAVDFFDAFLKENFLGPATGTTDEAQIALLRRAFETYSEERTDALGRSFADNGVWHRPTLVGLRGKYRTDGPEFQDDPWLRRMPADQRERQQADVEAFGAAPQADRDVLHEYYERCVQTVGRIAAAGTRIMSGTDTSGRGVARSIHEEFRELGRAGLSPLEVLRSTTTAPAEYLGRGDTMGRIVPGADADLLLLTADPLQSVENLDTVSVVVRAGHVHPIDALEARVDALLATV</sequence>
<dbReference type="InterPro" id="IPR011059">
    <property type="entry name" value="Metal-dep_hydrolase_composite"/>
</dbReference>
<dbReference type="OrthoDB" id="3189065at2"/>
<organism evidence="2 3">
    <name type="scientific">Pseudonocardia oroxyli</name>
    <dbReference type="NCBI Taxonomy" id="366584"/>
    <lineage>
        <taxon>Bacteria</taxon>
        <taxon>Bacillati</taxon>
        <taxon>Actinomycetota</taxon>
        <taxon>Actinomycetes</taxon>
        <taxon>Pseudonocardiales</taxon>
        <taxon>Pseudonocardiaceae</taxon>
        <taxon>Pseudonocardia</taxon>
    </lineage>
</organism>
<keyword evidence="2" id="KW-0378">Hydrolase</keyword>